<dbReference type="Gene3D" id="1.20.120.530">
    <property type="entry name" value="GntR ligand-binding domain-like"/>
    <property type="match status" value="1"/>
</dbReference>
<dbReference type="Proteomes" id="UP000706039">
    <property type="component" value="Unassembled WGS sequence"/>
</dbReference>
<organism evidence="5 6">
    <name type="scientific">Sphingomonas colocasiae</name>
    <dbReference type="NCBI Taxonomy" id="1848973"/>
    <lineage>
        <taxon>Bacteria</taxon>
        <taxon>Pseudomonadati</taxon>
        <taxon>Pseudomonadota</taxon>
        <taxon>Alphaproteobacteria</taxon>
        <taxon>Sphingomonadales</taxon>
        <taxon>Sphingomonadaceae</taxon>
        <taxon>Sphingomonas</taxon>
    </lineage>
</organism>
<evidence type="ECO:0000256" key="3">
    <source>
        <dbReference type="ARBA" id="ARBA00023163"/>
    </source>
</evidence>
<dbReference type="PANTHER" id="PTHR43537">
    <property type="entry name" value="TRANSCRIPTIONAL REGULATOR, GNTR FAMILY"/>
    <property type="match status" value="1"/>
</dbReference>
<dbReference type="CDD" id="cd07377">
    <property type="entry name" value="WHTH_GntR"/>
    <property type="match status" value="1"/>
</dbReference>
<dbReference type="SMART" id="SM00345">
    <property type="entry name" value="HTH_GNTR"/>
    <property type="match status" value="1"/>
</dbReference>
<dbReference type="InterPro" id="IPR011711">
    <property type="entry name" value="GntR_C"/>
</dbReference>
<dbReference type="EMBL" id="JAINVV010000008">
    <property type="protein sequence ID" value="MBY8823866.1"/>
    <property type="molecule type" value="Genomic_DNA"/>
</dbReference>
<dbReference type="Gene3D" id="1.10.10.10">
    <property type="entry name" value="Winged helix-like DNA-binding domain superfamily/Winged helix DNA-binding domain"/>
    <property type="match status" value="1"/>
</dbReference>
<name>A0ABS7PRH9_9SPHN</name>
<protein>
    <submittedName>
        <fullName evidence="5">FCD domain-containing protein</fullName>
    </submittedName>
</protein>
<evidence type="ECO:0000313" key="6">
    <source>
        <dbReference type="Proteomes" id="UP000706039"/>
    </source>
</evidence>
<reference evidence="5 6" key="1">
    <citation type="submission" date="2021-08" db="EMBL/GenBank/DDBJ databases">
        <authorList>
            <person name="Tuo L."/>
        </authorList>
    </citation>
    <scope>NUCLEOTIDE SEQUENCE [LARGE SCALE GENOMIC DNA]</scope>
    <source>
        <strain evidence="5 6">JCM 31229</strain>
    </source>
</reference>
<dbReference type="PROSITE" id="PS50949">
    <property type="entry name" value="HTH_GNTR"/>
    <property type="match status" value="1"/>
</dbReference>
<dbReference type="SMART" id="SM00895">
    <property type="entry name" value="FCD"/>
    <property type="match status" value="1"/>
</dbReference>
<dbReference type="SUPFAM" id="SSF48008">
    <property type="entry name" value="GntR ligand-binding domain-like"/>
    <property type="match status" value="1"/>
</dbReference>
<evidence type="ECO:0000259" key="4">
    <source>
        <dbReference type="PROSITE" id="PS50949"/>
    </source>
</evidence>
<comment type="caution">
    <text evidence="5">The sequence shown here is derived from an EMBL/GenBank/DDBJ whole genome shotgun (WGS) entry which is preliminary data.</text>
</comment>
<evidence type="ECO:0000256" key="1">
    <source>
        <dbReference type="ARBA" id="ARBA00023015"/>
    </source>
</evidence>
<keyword evidence="2" id="KW-0238">DNA-binding</keyword>
<keyword evidence="3" id="KW-0804">Transcription</keyword>
<keyword evidence="6" id="KW-1185">Reference proteome</keyword>
<evidence type="ECO:0000256" key="2">
    <source>
        <dbReference type="ARBA" id="ARBA00023125"/>
    </source>
</evidence>
<dbReference type="Pfam" id="PF07729">
    <property type="entry name" value="FCD"/>
    <property type="match status" value="1"/>
</dbReference>
<accession>A0ABS7PRH9</accession>
<dbReference type="SUPFAM" id="SSF46785">
    <property type="entry name" value="Winged helix' DNA-binding domain"/>
    <property type="match status" value="1"/>
</dbReference>
<dbReference type="InterPro" id="IPR008920">
    <property type="entry name" value="TF_FadR/GntR_C"/>
</dbReference>
<dbReference type="RefSeq" id="WP_222990977.1">
    <property type="nucleotide sequence ID" value="NZ_JAINVV010000008.1"/>
</dbReference>
<gene>
    <name evidence="5" type="ORF">K7G82_16295</name>
</gene>
<feature type="domain" description="HTH gntR-type" evidence="4">
    <location>
        <begin position="9"/>
        <end position="77"/>
    </location>
</feature>
<keyword evidence="1" id="KW-0805">Transcription regulation</keyword>
<dbReference type="PANTHER" id="PTHR43537:SF5">
    <property type="entry name" value="UXU OPERON TRANSCRIPTIONAL REGULATOR"/>
    <property type="match status" value="1"/>
</dbReference>
<dbReference type="InterPro" id="IPR036388">
    <property type="entry name" value="WH-like_DNA-bd_sf"/>
</dbReference>
<sequence length="238" mass="25404">MSGGASDGRSLVHQAVQAVRDHIKDNDLKVGDTLPGEGFFAEALGVSRAVMREAFGALAALKLIDVANGRRARVGALDGSVMAASLDHGVATSQISITDIWDVRRTLEVRIAVLAATERTDEEAARIIALADAMVAAGDDSDQVTRHDIALHEAIAGASHNALFLQIVRSFGPMMTMAVPAAWRTRDTPELRRKMLVHHRVLAQAIADRDPAAARAAMDTHFDASIDDLLESIDQSAV</sequence>
<dbReference type="InterPro" id="IPR036390">
    <property type="entry name" value="WH_DNA-bd_sf"/>
</dbReference>
<dbReference type="Pfam" id="PF00392">
    <property type="entry name" value="GntR"/>
    <property type="match status" value="1"/>
</dbReference>
<dbReference type="InterPro" id="IPR000524">
    <property type="entry name" value="Tscrpt_reg_HTH_GntR"/>
</dbReference>
<evidence type="ECO:0000313" key="5">
    <source>
        <dbReference type="EMBL" id="MBY8823866.1"/>
    </source>
</evidence>
<proteinExistence type="predicted"/>